<evidence type="ECO:0000256" key="9">
    <source>
        <dbReference type="SAM" id="Phobius"/>
    </source>
</evidence>
<evidence type="ECO:0000256" key="3">
    <source>
        <dbReference type="ARBA" id="ARBA00022448"/>
    </source>
</evidence>
<dbReference type="GO" id="GO:0016471">
    <property type="term" value="C:vacuolar proton-transporting V-type ATPase complex"/>
    <property type="evidence" value="ECO:0007669"/>
    <property type="project" value="TreeGrafter"/>
</dbReference>
<comment type="similarity">
    <text evidence="2">Belongs to the V-ATPase 116 kDa subunit family.</text>
</comment>
<dbReference type="GO" id="GO:0051117">
    <property type="term" value="F:ATPase binding"/>
    <property type="evidence" value="ECO:0007669"/>
    <property type="project" value="TreeGrafter"/>
</dbReference>
<keyword evidence="7 9" id="KW-0472">Membrane</keyword>
<dbReference type="GO" id="GO:0007035">
    <property type="term" value="P:vacuolar acidification"/>
    <property type="evidence" value="ECO:0007669"/>
    <property type="project" value="TreeGrafter"/>
</dbReference>
<evidence type="ECO:0000256" key="6">
    <source>
        <dbReference type="ARBA" id="ARBA00023065"/>
    </source>
</evidence>
<evidence type="ECO:0000313" key="12">
    <source>
        <dbReference type="Proteomes" id="UP000256321"/>
    </source>
</evidence>
<comment type="subcellular location">
    <subcellularLocation>
        <location evidence="1">Membrane</location>
        <topology evidence="1">Multi-pass membrane protein</topology>
    </subcellularLocation>
</comment>
<dbReference type="InterPro" id="IPR002490">
    <property type="entry name" value="V-ATPase_116kDa_su"/>
</dbReference>
<gene>
    <name evidence="11" type="ORF">DWU89_18295</name>
    <name evidence="10" type="ORF">H8784_17855</name>
</gene>
<keyword evidence="13" id="KW-1185">Reference proteome</keyword>
<feature type="coiled-coil region" evidence="8">
    <location>
        <begin position="84"/>
        <end position="111"/>
    </location>
</feature>
<name>A0A3D8H9L4_9BACT</name>
<dbReference type="Proteomes" id="UP000629596">
    <property type="component" value="Unassembled WGS sequence"/>
</dbReference>
<feature type="transmembrane region" description="Helical" evidence="9">
    <location>
        <begin position="553"/>
        <end position="577"/>
    </location>
</feature>
<feature type="transmembrane region" description="Helical" evidence="9">
    <location>
        <begin position="519"/>
        <end position="541"/>
    </location>
</feature>
<feature type="transmembrane region" description="Helical" evidence="9">
    <location>
        <begin position="440"/>
        <end position="462"/>
    </location>
</feature>
<keyword evidence="6" id="KW-0406">Ion transport</keyword>
<evidence type="ECO:0000256" key="1">
    <source>
        <dbReference type="ARBA" id="ARBA00004141"/>
    </source>
</evidence>
<evidence type="ECO:0000256" key="7">
    <source>
        <dbReference type="ARBA" id="ARBA00023136"/>
    </source>
</evidence>
<organism evidence="11 12">
    <name type="scientific">Parabacteroides acidifaciens</name>
    <dbReference type="NCBI Taxonomy" id="2290935"/>
    <lineage>
        <taxon>Bacteria</taxon>
        <taxon>Pseudomonadati</taxon>
        <taxon>Bacteroidota</taxon>
        <taxon>Bacteroidia</taxon>
        <taxon>Bacteroidales</taxon>
        <taxon>Tannerellaceae</taxon>
        <taxon>Parabacteroides</taxon>
    </lineage>
</organism>
<reference evidence="11 12" key="1">
    <citation type="submission" date="2018-07" db="EMBL/GenBank/DDBJ databases">
        <title>Parabacteroides acidifaciens nov. sp., isolated from human feces.</title>
        <authorList>
            <person name="Wang Y.J."/>
        </authorList>
    </citation>
    <scope>NUCLEOTIDE SEQUENCE [LARGE SCALE GENOMIC DNA]</scope>
    <source>
        <strain evidence="11 12">426-9</strain>
    </source>
</reference>
<dbReference type="Proteomes" id="UP000256321">
    <property type="component" value="Unassembled WGS sequence"/>
</dbReference>
<keyword evidence="3" id="KW-0813">Transport</keyword>
<feature type="transmembrane region" description="Helical" evidence="9">
    <location>
        <begin position="468"/>
        <end position="487"/>
    </location>
</feature>
<sequence>MIVKMSKYAFMVYHREYDAFLATLRDLGVLHVKETNSILDNAELQALLAERKRVNQAIRFCKALNEQSKETVLAPARELPKADGLKLVDKLEELQEQKVQLQAARASLEKDIAYMDIWGEFSYANINRLKRAGYDVTFFSCPTSKYEPKWGDEYNAFLVNNFQSVTYFVTVTKTGTPIEIDAERPKMPDRGLAKLHAAYEQLMENFKSLDARTKEFAAKQYNTLIELDKNIQNEFNLSNTLVQTGREAGDKLMILEGFVPTEDAPAMEEALEKDGYYFQPMAIEEGDKVPIKLKNNKFSKLYEPITKMFSLPNYTEFDPTPLFAPFFMLFFGLCFGDGGYGLLVMLVCTFLKRKVNPDFKPYLTLFQYLGLAALIVGTCTGSFFGIALADVPAFSKMKDYFVSSDNLMTFSIVIGLVQIIFGKTVAAFKTKAQKGFKYSIAPFAWVLVITFLALAFGLPMLNMHLPETVQTVFVGIAVVGLIVAYLYNSPGKNIFMNFGTGLWNTYNMASGLLGDTLSYIRLFAIGLTGAILGGVFNSLAVDMTEGMNVVLRAVCMLIILLIGHSINIGLCTISSLVHPLRLIFVEYYKNAEFEGGGKEYKPFKKA</sequence>
<dbReference type="PANTHER" id="PTHR11629">
    <property type="entry name" value="VACUOLAR PROTON ATPASES"/>
    <property type="match status" value="1"/>
</dbReference>
<comment type="caution">
    <text evidence="11">The sequence shown here is derived from an EMBL/GenBank/DDBJ whole genome shotgun (WGS) entry which is preliminary data.</text>
</comment>
<feature type="transmembrane region" description="Helical" evidence="9">
    <location>
        <begin position="322"/>
        <end position="351"/>
    </location>
</feature>
<dbReference type="GO" id="GO:0046961">
    <property type="term" value="F:proton-transporting ATPase activity, rotational mechanism"/>
    <property type="evidence" value="ECO:0007669"/>
    <property type="project" value="InterPro"/>
</dbReference>
<dbReference type="GO" id="GO:0033179">
    <property type="term" value="C:proton-transporting V-type ATPase, V0 domain"/>
    <property type="evidence" value="ECO:0007669"/>
    <property type="project" value="InterPro"/>
</dbReference>
<dbReference type="PANTHER" id="PTHR11629:SF63">
    <property type="entry name" value="V-TYPE PROTON ATPASE SUBUNIT A"/>
    <property type="match status" value="1"/>
</dbReference>
<keyword evidence="8" id="KW-0175">Coiled coil</keyword>
<evidence type="ECO:0000256" key="2">
    <source>
        <dbReference type="ARBA" id="ARBA00009904"/>
    </source>
</evidence>
<evidence type="ECO:0000313" key="13">
    <source>
        <dbReference type="Proteomes" id="UP000629596"/>
    </source>
</evidence>
<reference evidence="10 13" key="2">
    <citation type="submission" date="2020-08" db="EMBL/GenBank/DDBJ databases">
        <title>Genome public.</title>
        <authorList>
            <person name="Liu C."/>
            <person name="Sun Q."/>
        </authorList>
    </citation>
    <scope>NUCLEOTIDE SEQUENCE [LARGE SCALE GENOMIC DNA]</scope>
    <source>
        <strain evidence="10 13">426_9</strain>
    </source>
</reference>
<dbReference type="RefSeq" id="WP_115501073.1">
    <property type="nucleotide sequence ID" value="NZ_JACRTI010000065.1"/>
</dbReference>
<dbReference type="EMBL" id="JACRTI010000065">
    <property type="protein sequence ID" value="MBC8603578.1"/>
    <property type="molecule type" value="Genomic_DNA"/>
</dbReference>
<evidence type="ECO:0000256" key="8">
    <source>
        <dbReference type="SAM" id="Coils"/>
    </source>
</evidence>
<evidence type="ECO:0000313" key="11">
    <source>
        <dbReference type="EMBL" id="RDU47695.1"/>
    </source>
</evidence>
<keyword evidence="5 9" id="KW-1133">Transmembrane helix</keyword>
<protein>
    <submittedName>
        <fullName evidence="11">ATPase</fullName>
    </submittedName>
</protein>
<dbReference type="AlphaFoldDB" id="A0A3D8H9L4"/>
<feature type="transmembrane region" description="Helical" evidence="9">
    <location>
        <begin position="363"/>
        <end position="387"/>
    </location>
</feature>
<evidence type="ECO:0000313" key="10">
    <source>
        <dbReference type="EMBL" id="MBC8603578.1"/>
    </source>
</evidence>
<dbReference type="Pfam" id="PF01496">
    <property type="entry name" value="V_ATPase_I"/>
    <property type="match status" value="1"/>
</dbReference>
<dbReference type="EMBL" id="QREV01000065">
    <property type="protein sequence ID" value="RDU47695.1"/>
    <property type="molecule type" value="Genomic_DNA"/>
</dbReference>
<evidence type="ECO:0000256" key="5">
    <source>
        <dbReference type="ARBA" id="ARBA00022989"/>
    </source>
</evidence>
<evidence type="ECO:0000256" key="4">
    <source>
        <dbReference type="ARBA" id="ARBA00022692"/>
    </source>
</evidence>
<feature type="transmembrane region" description="Helical" evidence="9">
    <location>
        <begin position="407"/>
        <end position="428"/>
    </location>
</feature>
<proteinExistence type="inferred from homology"/>
<accession>A0A3D8H9L4</accession>
<keyword evidence="4 9" id="KW-0812">Transmembrane</keyword>